<keyword evidence="12 18" id="KW-0067">ATP-binding</keyword>
<dbReference type="GO" id="GO:0004326">
    <property type="term" value="F:tetrahydrofolylpolyglutamate synthase activity"/>
    <property type="evidence" value="ECO:0007669"/>
    <property type="project" value="UniProtKB-EC"/>
</dbReference>
<evidence type="ECO:0000256" key="12">
    <source>
        <dbReference type="ARBA" id="ARBA00022840"/>
    </source>
</evidence>
<dbReference type="GO" id="GO:0005524">
    <property type="term" value="F:ATP binding"/>
    <property type="evidence" value="ECO:0007669"/>
    <property type="project" value="UniProtKB-KW"/>
</dbReference>
<dbReference type="EMBL" id="JAOUSF010000003">
    <property type="protein sequence ID" value="MCU9614029.1"/>
    <property type="molecule type" value="Genomic_DNA"/>
</dbReference>
<dbReference type="InterPro" id="IPR018109">
    <property type="entry name" value="Folylpolyglutamate_synth_CS"/>
</dbReference>
<dbReference type="FunFam" id="3.40.1190.10:FF:000004">
    <property type="entry name" value="Dihydrofolate synthase/folylpolyglutamate synthase"/>
    <property type="match status" value="1"/>
</dbReference>
<reference evidence="21" key="1">
    <citation type="submission" date="2022-10" db="EMBL/GenBank/DDBJ databases">
        <title>Description of Fervidibacillus gen. nov. in the family Fervidibacillaceae fam. nov. with two species, Fervidibacillus albus sp. nov., and Fervidibacillus halotolerans sp. nov., isolated from tidal flat sediments.</title>
        <authorList>
            <person name="Kwon K.K."/>
            <person name="Yang S.-H."/>
        </authorList>
    </citation>
    <scope>NUCLEOTIDE SEQUENCE</scope>
    <source>
        <strain evidence="21">JCM 19140</strain>
    </source>
</reference>
<evidence type="ECO:0000259" key="20">
    <source>
        <dbReference type="Pfam" id="PF08245"/>
    </source>
</evidence>
<evidence type="ECO:0000256" key="11">
    <source>
        <dbReference type="ARBA" id="ARBA00022741"/>
    </source>
</evidence>
<dbReference type="NCBIfam" id="TIGR01499">
    <property type="entry name" value="folC"/>
    <property type="match status" value="1"/>
</dbReference>
<evidence type="ECO:0000256" key="5">
    <source>
        <dbReference type="ARBA" id="ARBA00011245"/>
    </source>
</evidence>
<comment type="pathway">
    <text evidence="3">Cofactor biosynthesis; tetrahydrofolylpolyglutamate biosynthesis.</text>
</comment>
<evidence type="ECO:0000256" key="8">
    <source>
        <dbReference type="ARBA" id="ARBA00019357"/>
    </source>
</evidence>
<dbReference type="Gene3D" id="3.90.190.20">
    <property type="entry name" value="Mur ligase, C-terminal domain"/>
    <property type="match status" value="1"/>
</dbReference>
<dbReference type="PANTHER" id="PTHR11136">
    <property type="entry name" value="FOLYLPOLYGLUTAMATE SYNTHASE-RELATED"/>
    <property type="match status" value="1"/>
</dbReference>
<dbReference type="GO" id="GO:0046872">
    <property type="term" value="F:metal ion binding"/>
    <property type="evidence" value="ECO:0007669"/>
    <property type="project" value="UniProtKB-KW"/>
</dbReference>
<dbReference type="InterPro" id="IPR036615">
    <property type="entry name" value="Mur_ligase_C_dom_sf"/>
</dbReference>
<evidence type="ECO:0000259" key="19">
    <source>
        <dbReference type="Pfam" id="PF02875"/>
    </source>
</evidence>
<dbReference type="PIRSF" id="PIRSF001563">
    <property type="entry name" value="Folylpolyglu_synth"/>
    <property type="match status" value="1"/>
</dbReference>
<dbReference type="PROSITE" id="PS01012">
    <property type="entry name" value="FOLYLPOLYGLU_SYNT_2"/>
    <property type="match status" value="1"/>
</dbReference>
<protein>
    <recommendedName>
        <fullName evidence="8">Dihydrofolate synthase/folylpolyglutamate synthase</fullName>
        <ecNumber evidence="6">6.3.2.12</ecNumber>
        <ecNumber evidence="7">6.3.2.17</ecNumber>
    </recommendedName>
    <alternativeName>
        <fullName evidence="15">Tetrahydrofolylpolyglutamate synthase</fullName>
    </alternativeName>
</protein>
<dbReference type="InterPro" id="IPR001645">
    <property type="entry name" value="Folylpolyglutamate_synth"/>
</dbReference>
<keyword evidence="9 18" id="KW-0436">Ligase</keyword>
<dbReference type="GO" id="GO:0008841">
    <property type="term" value="F:dihydrofolate synthase activity"/>
    <property type="evidence" value="ECO:0007669"/>
    <property type="project" value="UniProtKB-EC"/>
</dbReference>
<proteinExistence type="inferred from homology"/>
<comment type="pathway">
    <text evidence="2">Cofactor biosynthesis; tetrahydrofolate biosynthesis; 7,8-dihydrofolate from 2-amino-4-hydroxy-6-hydroxymethyl-7,8-dihydropteridine diphosphate and 4-aminobenzoate: step 2/2.</text>
</comment>
<evidence type="ECO:0000256" key="13">
    <source>
        <dbReference type="ARBA" id="ARBA00022842"/>
    </source>
</evidence>
<evidence type="ECO:0000256" key="4">
    <source>
        <dbReference type="ARBA" id="ARBA00008276"/>
    </source>
</evidence>
<dbReference type="Proteomes" id="UP001209318">
    <property type="component" value="Unassembled WGS sequence"/>
</dbReference>
<keyword evidence="11 18" id="KW-0547">Nucleotide-binding</keyword>
<dbReference type="Pfam" id="PF02875">
    <property type="entry name" value="Mur_ligase_C"/>
    <property type="match status" value="1"/>
</dbReference>
<dbReference type="InterPro" id="IPR036565">
    <property type="entry name" value="Mur-like_cat_sf"/>
</dbReference>
<dbReference type="SUPFAM" id="SSF53244">
    <property type="entry name" value="MurD-like peptide ligases, peptide-binding domain"/>
    <property type="match status" value="1"/>
</dbReference>
<dbReference type="Gene3D" id="3.40.1190.10">
    <property type="entry name" value="Mur-like, catalytic domain"/>
    <property type="match status" value="1"/>
</dbReference>
<dbReference type="PANTHER" id="PTHR11136:SF0">
    <property type="entry name" value="DIHYDROFOLATE SYNTHETASE-RELATED"/>
    <property type="match status" value="1"/>
</dbReference>
<sequence>MFYTGKEVENWVNNRLKLGIKPGLKRMEWMMERLNHPEHHIKTVHIGGTNGKGSTTTFLRSILQAAGYQVGTFTSPYFEKFNDRICANGVPISDEDLIQIANVILPLAEELGNTELGEPTEFEIITAIGFYYFAKVNPVDIALIEVGLGGRLDSTNIIHPLVSVITTIGYDHMHILGNTLAEIAFEKAGIIKSGVPLITGVKNEEALPVILEQAKTKKAPIYALGKQFTVTDLGPDHHGESFSVSTAFMHYENLQLSMLGQHQIENAALAVMAAQILKEFYAFLIDDENIQNGLAKAYWPGRFEVVSNNPVIIMDGAHNKEGMESFVRSLQRHYPNKRGTILFAAMKDKPLDEMIGLLDKLPYELVFTEIDYPRAAKAEELYQLSRAEMKQARTDWKSVILEKIEQMDKEELLILTGSLYFLSEAKPFLLNFR</sequence>
<evidence type="ECO:0000256" key="16">
    <source>
        <dbReference type="ARBA" id="ARBA00047493"/>
    </source>
</evidence>
<comment type="catalytic activity">
    <reaction evidence="16">
        <text>(6S)-5,6,7,8-tetrahydrofolyl-(gamma-L-Glu)(n) + L-glutamate + ATP = (6S)-5,6,7,8-tetrahydrofolyl-(gamma-L-Glu)(n+1) + ADP + phosphate + H(+)</text>
        <dbReference type="Rhea" id="RHEA:10580"/>
        <dbReference type="Rhea" id="RHEA-COMP:14738"/>
        <dbReference type="Rhea" id="RHEA-COMP:14740"/>
        <dbReference type="ChEBI" id="CHEBI:15378"/>
        <dbReference type="ChEBI" id="CHEBI:29985"/>
        <dbReference type="ChEBI" id="CHEBI:30616"/>
        <dbReference type="ChEBI" id="CHEBI:43474"/>
        <dbReference type="ChEBI" id="CHEBI:141005"/>
        <dbReference type="ChEBI" id="CHEBI:456216"/>
        <dbReference type="EC" id="6.3.2.17"/>
    </reaction>
</comment>
<evidence type="ECO:0000256" key="1">
    <source>
        <dbReference type="ARBA" id="ARBA00001946"/>
    </source>
</evidence>
<dbReference type="GO" id="GO:0046656">
    <property type="term" value="P:folic acid biosynthetic process"/>
    <property type="evidence" value="ECO:0007669"/>
    <property type="project" value="UniProtKB-KW"/>
</dbReference>
<dbReference type="GO" id="GO:0005737">
    <property type="term" value="C:cytoplasm"/>
    <property type="evidence" value="ECO:0007669"/>
    <property type="project" value="TreeGrafter"/>
</dbReference>
<dbReference type="SUPFAM" id="SSF53623">
    <property type="entry name" value="MurD-like peptide ligases, catalytic domain"/>
    <property type="match status" value="1"/>
</dbReference>
<gene>
    <name evidence="21" type="ORF">OEV98_10695</name>
</gene>
<keyword evidence="22" id="KW-1185">Reference proteome</keyword>
<comment type="subunit">
    <text evidence="5">Monomer.</text>
</comment>
<evidence type="ECO:0000256" key="7">
    <source>
        <dbReference type="ARBA" id="ARBA00013025"/>
    </source>
</evidence>
<dbReference type="RefSeq" id="WP_263073264.1">
    <property type="nucleotide sequence ID" value="NZ_JAOUSF010000003.1"/>
</dbReference>
<evidence type="ECO:0000256" key="10">
    <source>
        <dbReference type="ARBA" id="ARBA00022723"/>
    </source>
</evidence>
<evidence type="ECO:0000256" key="14">
    <source>
        <dbReference type="ARBA" id="ARBA00022909"/>
    </source>
</evidence>
<evidence type="ECO:0000256" key="15">
    <source>
        <dbReference type="ARBA" id="ARBA00030592"/>
    </source>
</evidence>
<keyword evidence="14" id="KW-0289">Folate biosynthesis</keyword>
<dbReference type="PROSITE" id="PS01011">
    <property type="entry name" value="FOLYLPOLYGLU_SYNT_1"/>
    <property type="match status" value="1"/>
</dbReference>
<dbReference type="EC" id="6.3.2.17" evidence="7"/>
<dbReference type="AlphaFoldDB" id="A0AAE3IVB4"/>
<evidence type="ECO:0000256" key="2">
    <source>
        <dbReference type="ARBA" id="ARBA00004799"/>
    </source>
</evidence>
<dbReference type="InterPro" id="IPR004101">
    <property type="entry name" value="Mur_ligase_C"/>
</dbReference>
<name>A0AAE3IVB4_9BACI</name>
<comment type="similarity">
    <text evidence="4 18">Belongs to the folylpolyglutamate synthase family.</text>
</comment>
<evidence type="ECO:0000313" key="21">
    <source>
        <dbReference type="EMBL" id="MCU9614029.1"/>
    </source>
</evidence>
<evidence type="ECO:0000256" key="6">
    <source>
        <dbReference type="ARBA" id="ARBA00013023"/>
    </source>
</evidence>
<organism evidence="21 22">
    <name type="scientific">Perspicuibacillus lycopersici</name>
    <dbReference type="NCBI Taxonomy" id="1325689"/>
    <lineage>
        <taxon>Bacteria</taxon>
        <taxon>Bacillati</taxon>
        <taxon>Bacillota</taxon>
        <taxon>Bacilli</taxon>
        <taxon>Bacillales</taxon>
        <taxon>Bacillaceae</taxon>
        <taxon>Perspicuibacillus</taxon>
    </lineage>
</organism>
<accession>A0AAE3IVB4</accession>
<evidence type="ECO:0000256" key="18">
    <source>
        <dbReference type="PIRNR" id="PIRNR001563"/>
    </source>
</evidence>
<comment type="catalytic activity">
    <reaction evidence="17">
        <text>7,8-dihydropteroate + L-glutamate + ATP = 7,8-dihydrofolate + ADP + phosphate + H(+)</text>
        <dbReference type="Rhea" id="RHEA:23584"/>
        <dbReference type="ChEBI" id="CHEBI:15378"/>
        <dbReference type="ChEBI" id="CHEBI:17839"/>
        <dbReference type="ChEBI" id="CHEBI:29985"/>
        <dbReference type="ChEBI" id="CHEBI:30616"/>
        <dbReference type="ChEBI" id="CHEBI:43474"/>
        <dbReference type="ChEBI" id="CHEBI:57451"/>
        <dbReference type="ChEBI" id="CHEBI:456216"/>
        <dbReference type="EC" id="6.3.2.12"/>
    </reaction>
</comment>
<dbReference type="EC" id="6.3.2.12" evidence="6"/>
<comment type="caution">
    <text evidence="21">The sequence shown here is derived from an EMBL/GenBank/DDBJ whole genome shotgun (WGS) entry which is preliminary data.</text>
</comment>
<keyword evidence="13" id="KW-0460">Magnesium</keyword>
<feature type="domain" description="Mur ligase central" evidence="20">
    <location>
        <begin position="46"/>
        <end position="274"/>
    </location>
</feature>
<comment type="cofactor">
    <cofactor evidence="1">
        <name>Mg(2+)</name>
        <dbReference type="ChEBI" id="CHEBI:18420"/>
    </cofactor>
</comment>
<dbReference type="Pfam" id="PF08245">
    <property type="entry name" value="Mur_ligase_M"/>
    <property type="match status" value="1"/>
</dbReference>
<dbReference type="InterPro" id="IPR013221">
    <property type="entry name" value="Mur_ligase_cen"/>
</dbReference>
<keyword evidence="10" id="KW-0479">Metal-binding</keyword>
<evidence type="ECO:0000256" key="9">
    <source>
        <dbReference type="ARBA" id="ARBA00022598"/>
    </source>
</evidence>
<evidence type="ECO:0000313" key="22">
    <source>
        <dbReference type="Proteomes" id="UP001209318"/>
    </source>
</evidence>
<feature type="domain" description="Mur ligase C-terminal" evidence="19">
    <location>
        <begin position="301"/>
        <end position="418"/>
    </location>
</feature>
<evidence type="ECO:0000256" key="17">
    <source>
        <dbReference type="ARBA" id="ARBA00049161"/>
    </source>
</evidence>
<evidence type="ECO:0000256" key="3">
    <source>
        <dbReference type="ARBA" id="ARBA00005150"/>
    </source>
</evidence>